<dbReference type="VEuPathDB" id="TriTrypDB:TcIL3000.11.2410"/>
<evidence type="ECO:0000256" key="4">
    <source>
        <dbReference type="ARBA" id="ARBA00023136"/>
    </source>
</evidence>
<evidence type="ECO:0000256" key="2">
    <source>
        <dbReference type="ARBA" id="ARBA00022737"/>
    </source>
</evidence>
<keyword evidence="5" id="KW-0479">Metal-binding</keyword>
<keyword evidence="5" id="KW-0862">Zinc</keyword>
<keyword evidence="2" id="KW-0677">Repeat</keyword>
<dbReference type="GO" id="GO:0007030">
    <property type="term" value="P:Golgi organization"/>
    <property type="evidence" value="ECO:0007669"/>
    <property type="project" value="TreeGrafter"/>
</dbReference>
<evidence type="ECO:0000313" key="7">
    <source>
        <dbReference type="EMBL" id="CCC94849.1"/>
    </source>
</evidence>
<dbReference type="AlphaFoldDB" id="G0UZN0"/>
<dbReference type="Gene3D" id="2.30.42.10">
    <property type="match status" value="2"/>
</dbReference>
<protein>
    <submittedName>
        <fullName evidence="7">Uncharacterized protein TCIL3000_11_2410</fullName>
    </submittedName>
</protein>
<evidence type="ECO:0000256" key="1">
    <source>
        <dbReference type="ARBA" id="ARBA00004394"/>
    </source>
</evidence>
<feature type="domain" description="PDZ GRASP-type" evidence="6">
    <location>
        <begin position="1"/>
        <end position="79"/>
    </location>
</feature>
<dbReference type="GO" id="GO:0046872">
    <property type="term" value="F:metal ion binding"/>
    <property type="evidence" value="ECO:0007669"/>
    <property type="project" value="UniProtKB-KW"/>
</dbReference>
<reference evidence="7" key="1">
    <citation type="journal article" date="2012" name="Proc. Natl. Acad. Sci. U.S.A.">
        <title>Antigenic diversity is generated by distinct evolutionary mechanisms in African trypanosome species.</title>
        <authorList>
            <person name="Jackson A.P."/>
            <person name="Berry A."/>
            <person name="Aslett M."/>
            <person name="Allison H.C."/>
            <person name="Burton P."/>
            <person name="Vavrova-Anderson J."/>
            <person name="Brown R."/>
            <person name="Browne H."/>
            <person name="Corton N."/>
            <person name="Hauser H."/>
            <person name="Gamble J."/>
            <person name="Gilderthorp R."/>
            <person name="Marcello L."/>
            <person name="McQuillan J."/>
            <person name="Otto T.D."/>
            <person name="Quail M.A."/>
            <person name="Sanders M.J."/>
            <person name="van Tonder A."/>
            <person name="Ginger M.L."/>
            <person name="Field M.C."/>
            <person name="Barry J.D."/>
            <person name="Hertz-Fowler C."/>
            <person name="Berriman M."/>
        </authorList>
    </citation>
    <scope>NUCLEOTIDE SEQUENCE</scope>
    <source>
        <strain evidence="7">IL3000</strain>
    </source>
</reference>
<dbReference type="InterPro" id="IPR007583">
    <property type="entry name" value="GRASP55_65"/>
</dbReference>
<dbReference type="PROSITE" id="PS51865">
    <property type="entry name" value="PDZ_GRASP"/>
    <property type="match status" value="1"/>
</dbReference>
<evidence type="ECO:0000256" key="3">
    <source>
        <dbReference type="ARBA" id="ARBA00023034"/>
    </source>
</evidence>
<keyword evidence="3" id="KW-0333">Golgi apparatus</keyword>
<keyword evidence="4" id="KW-0472">Membrane</keyword>
<dbReference type="InterPro" id="IPR024958">
    <property type="entry name" value="GRASP_PDZ"/>
</dbReference>
<gene>
    <name evidence="7" type="ORF">TCIL3000_11_2410</name>
</gene>
<organism evidence="7">
    <name type="scientific">Trypanosoma congolense (strain IL3000)</name>
    <dbReference type="NCBI Taxonomy" id="1068625"/>
    <lineage>
        <taxon>Eukaryota</taxon>
        <taxon>Discoba</taxon>
        <taxon>Euglenozoa</taxon>
        <taxon>Kinetoplastea</taxon>
        <taxon>Metakinetoplastina</taxon>
        <taxon>Trypanosomatida</taxon>
        <taxon>Trypanosomatidae</taxon>
        <taxon>Trypanosoma</taxon>
        <taxon>Nannomonas</taxon>
    </lineage>
</organism>
<feature type="binding site" evidence="5">
    <location>
        <position position="77"/>
    </location>
    <ligand>
        <name>Zn(2+)</name>
        <dbReference type="ChEBI" id="CHEBI:29105"/>
    </ligand>
</feature>
<proteinExistence type="predicted"/>
<comment type="subcellular location">
    <subcellularLocation>
        <location evidence="1">Golgi apparatus membrane</location>
    </subcellularLocation>
</comment>
<sequence length="450" mass="48165">MQGLIPFFDLITAVNGVMLQEGADAIESFKQHVAAQPSQPMHFTVYNLHVRAYRDVVCATSRSWGGGGLLGCSVEWCSAEDFTDRIWHIVEVTPGSPVDRCGDIKEGRDYIIGIQRENGLTAALIKSEEDFYAKVELWRCSQRALVQRLRRRPSVPGALVRVDDRDARAVGKFLLLIYDSDNNEVREVLLDLGGDVSAPLGMNLATGLLHTLPLTHATSEDNEQRLCGGRESDDAVAESVGKLPLVTAFVLPTWTVERVKQPAALDPVDVASSFAAASDKMCQERVSPPPAVAPVSAPPSQKVWQEGTAAPATAGPMGPATGDGTNLYNPGAPGGVEMDPMREVVSPQGRDTLQLSQQPPTPAPLLCKGSAPEAQTRMLALPSDTLFSKDAPLTGALSAFQQSSPFGSQDVRDTALPHAAAMSEEVQVLPPIEIPSPLQFPVIKPAAPLQ</sequence>
<accession>G0UZN0</accession>
<dbReference type="EMBL" id="HE575324">
    <property type="protein sequence ID" value="CCC94849.1"/>
    <property type="molecule type" value="Genomic_DNA"/>
</dbReference>
<dbReference type="PANTHER" id="PTHR12893:SF0">
    <property type="entry name" value="GRASP65"/>
    <property type="match status" value="1"/>
</dbReference>
<evidence type="ECO:0000256" key="5">
    <source>
        <dbReference type="PIRSR" id="PIRSR607583-1"/>
    </source>
</evidence>
<evidence type="ECO:0000259" key="6">
    <source>
        <dbReference type="PROSITE" id="PS51865"/>
    </source>
</evidence>
<dbReference type="PANTHER" id="PTHR12893">
    <property type="entry name" value="GOLGI REASSEMBLY STACKING PROTEIN GRASP"/>
    <property type="match status" value="1"/>
</dbReference>
<name>G0UZN0_TRYCI</name>
<dbReference type="InterPro" id="IPR036034">
    <property type="entry name" value="PDZ_sf"/>
</dbReference>
<dbReference type="Pfam" id="PF04495">
    <property type="entry name" value="GRASP55_65"/>
    <property type="match status" value="1"/>
</dbReference>
<dbReference type="GO" id="GO:0000139">
    <property type="term" value="C:Golgi membrane"/>
    <property type="evidence" value="ECO:0007669"/>
    <property type="project" value="UniProtKB-SubCell"/>
</dbReference>